<dbReference type="Pfam" id="PF00561">
    <property type="entry name" value="Abhydrolase_1"/>
    <property type="match status" value="1"/>
</dbReference>
<feature type="region of interest" description="Disordered" evidence="1">
    <location>
        <begin position="57"/>
        <end position="77"/>
    </location>
</feature>
<dbReference type="EMBL" id="JAAMPC010000008">
    <property type="protein sequence ID" value="KAG2299192.1"/>
    <property type="molecule type" value="Genomic_DNA"/>
</dbReference>
<dbReference type="InterPro" id="IPR050471">
    <property type="entry name" value="AB_hydrolase"/>
</dbReference>
<proteinExistence type="predicted"/>
<name>A0A8X7V1Z9_BRACI</name>
<dbReference type="SUPFAM" id="SSF53474">
    <property type="entry name" value="alpha/beta-Hydrolases"/>
    <property type="match status" value="1"/>
</dbReference>
<feature type="domain" description="AB hydrolase-1" evidence="2">
    <location>
        <begin position="38"/>
        <end position="299"/>
    </location>
</feature>
<keyword evidence="4" id="KW-1185">Reference proteome</keyword>
<dbReference type="OrthoDB" id="19657at2759"/>
<evidence type="ECO:0000313" key="3">
    <source>
        <dbReference type="EMBL" id="KAG2299192.1"/>
    </source>
</evidence>
<dbReference type="Gene3D" id="3.40.50.1820">
    <property type="entry name" value="alpha/beta hydrolase"/>
    <property type="match status" value="1"/>
</dbReference>
<protein>
    <recommendedName>
        <fullName evidence="2">AB hydrolase-1 domain-containing protein</fullName>
    </recommendedName>
</protein>
<dbReference type="GO" id="GO:0003824">
    <property type="term" value="F:catalytic activity"/>
    <property type="evidence" value="ECO:0007669"/>
    <property type="project" value="InterPro"/>
</dbReference>
<accession>A0A8X7V1Z9</accession>
<dbReference type="PRINTS" id="PR00412">
    <property type="entry name" value="EPOXHYDRLASE"/>
</dbReference>
<reference evidence="3 4" key="1">
    <citation type="submission" date="2020-02" db="EMBL/GenBank/DDBJ databases">
        <authorList>
            <person name="Ma Q."/>
            <person name="Huang Y."/>
            <person name="Song X."/>
            <person name="Pei D."/>
        </authorList>
    </citation>
    <scope>NUCLEOTIDE SEQUENCE [LARGE SCALE GENOMIC DNA]</scope>
    <source>
        <strain evidence="3">Sxm20200214</strain>
        <tissue evidence="3">Leaf</tissue>
    </source>
</reference>
<sequence>MPYCEVVREHVDAETTLNNAGVKIFYRTYGHGPTKALLIIGLAGTHESWGPQIKGLTGTDQPNDGEEIVSDDSGTGQGTEVCAFDNRGMGRSSVPTHKSDYTTTIMAKDSISLLDHLGWEKAHVIGHSMGAMIACKLAAIVPERILSLALLNVTGGGFECFPKFDRLTLSIAIRFWMAKTPQQRAKVDLDTHYSQDYLKERIGSNTRRDVLYEQYVKGISETGMQSKDGLDGQLNACWLHKITKPEIERIRSAGFLVSVIHGRHDVIAQMCHARRLAQRLYPVARMVDLHGGHLVSHERTEEVNKSLVELIKASGNKKTATDWTNLTVEDPGYFQRRIAFIKTSSEGKNAASPSYFMVEQFHRCLLFLFGLLVLVYEYARRALRVVKPVKVGPSLT</sequence>
<dbReference type="AlphaFoldDB" id="A0A8X7V1Z9"/>
<dbReference type="InterPro" id="IPR000639">
    <property type="entry name" value="Epox_hydrolase-like"/>
</dbReference>
<dbReference type="Proteomes" id="UP000886595">
    <property type="component" value="Unassembled WGS sequence"/>
</dbReference>
<dbReference type="InterPro" id="IPR029058">
    <property type="entry name" value="AB_hydrolase_fold"/>
</dbReference>
<dbReference type="PANTHER" id="PTHR43433:SF5">
    <property type="entry name" value="AB HYDROLASE-1 DOMAIN-CONTAINING PROTEIN"/>
    <property type="match status" value="1"/>
</dbReference>
<evidence type="ECO:0000259" key="2">
    <source>
        <dbReference type="Pfam" id="PF00561"/>
    </source>
</evidence>
<evidence type="ECO:0000313" key="4">
    <source>
        <dbReference type="Proteomes" id="UP000886595"/>
    </source>
</evidence>
<comment type="caution">
    <text evidence="3">The sequence shown here is derived from an EMBL/GenBank/DDBJ whole genome shotgun (WGS) entry which is preliminary data.</text>
</comment>
<dbReference type="PANTHER" id="PTHR43433">
    <property type="entry name" value="HYDROLASE, ALPHA/BETA FOLD FAMILY PROTEIN"/>
    <property type="match status" value="1"/>
</dbReference>
<organism evidence="3 4">
    <name type="scientific">Brassica carinata</name>
    <name type="common">Ethiopian mustard</name>
    <name type="synonym">Abyssinian cabbage</name>
    <dbReference type="NCBI Taxonomy" id="52824"/>
    <lineage>
        <taxon>Eukaryota</taxon>
        <taxon>Viridiplantae</taxon>
        <taxon>Streptophyta</taxon>
        <taxon>Embryophyta</taxon>
        <taxon>Tracheophyta</taxon>
        <taxon>Spermatophyta</taxon>
        <taxon>Magnoliopsida</taxon>
        <taxon>eudicotyledons</taxon>
        <taxon>Gunneridae</taxon>
        <taxon>Pentapetalae</taxon>
        <taxon>rosids</taxon>
        <taxon>malvids</taxon>
        <taxon>Brassicales</taxon>
        <taxon>Brassicaceae</taxon>
        <taxon>Brassiceae</taxon>
        <taxon>Brassica</taxon>
    </lineage>
</organism>
<evidence type="ECO:0000256" key="1">
    <source>
        <dbReference type="SAM" id="MobiDB-lite"/>
    </source>
</evidence>
<dbReference type="InterPro" id="IPR000073">
    <property type="entry name" value="AB_hydrolase_1"/>
</dbReference>
<gene>
    <name evidence="3" type="ORF">Bca52824_035664</name>
</gene>